<proteinExistence type="predicted"/>
<organism evidence="2 3">
    <name type="scientific">Scandinavium goeteborgense</name>
    <dbReference type="NCBI Taxonomy" id="1851514"/>
    <lineage>
        <taxon>Bacteria</taxon>
        <taxon>Pseudomonadati</taxon>
        <taxon>Pseudomonadota</taxon>
        <taxon>Gammaproteobacteria</taxon>
        <taxon>Enterobacterales</taxon>
        <taxon>Enterobacteriaceae</taxon>
        <taxon>Scandinavium</taxon>
    </lineage>
</organism>
<dbReference type="AlphaFoldDB" id="A0A4R6EMS7"/>
<name>A0A4R6EMS7_SCAGO</name>
<evidence type="ECO:0000313" key="2">
    <source>
        <dbReference type="EMBL" id="TDN60491.1"/>
    </source>
</evidence>
<accession>A0A4R6EMS7</accession>
<reference evidence="2 3" key="1">
    <citation type="submission" date="2019-03" db="EMBL/GenBank/DDBJ databases">
        <title>Genomic analyses of the natural microbiome of Caenorhabditis elegans.</title>
        <authorList>
            <person name="Samuel B."/>
        </authorList>
    </citation>
    <scope>NUCLEOTIDE SEQUENCE [LARGE SCALE GENOMIC DNA]</scope>
    <source>
        <strain evidence="2 3">BIGb0156</strain>
    </source>
</reference>
<feature type="domain" description="DUF3828" evidence="1">
    <location>
        <begin position="20"/>
        <end position="140"/>
    </location>
</feature>
<protein>
    <submittedName>
        <fullName evidence="2">Uncharacterized protein DUF3828</fullName>
    </submittedName>
</protein>
<dbReference type="RefSeq" id="WP_133460357.1">
    <property type="nucleotide sequence ID" value="NZ_SNVX01000002.1"/>
</dbReference>
<dbReference type="OrthoDB" id="6629764at2"/>
<dbReference type="Pfam" id="PF12883">
    <property type="entry name" value="DUF3828"/>
    <property type="match status" value="1"/>
</dbReference>
<evidence type="ECO:0000313" key="3">
    <source>
        <dbReference type="Proteomes" id="UP000295530"/>
    </source>
</evidence>
<keyword evidence="3" id="KW-1185">Reference proteome</keyword>
<comment type="caution">
    <text evidence="2">The sequence shown here is derived from an EMBL/GenBank/DDBJ whole genome shotgun (WGS) entry which is preliminary data.</text>
</comment>
<dbReference type="Gene3D" id="3.10.450.50">
    <property type="match status" value="1"/>
</dbReference>
<gene>
    <name evidence="2" type="ORF">EC847_10263</name>
</gene>
<dbReference type="EMBL" id="SNVX01000002">
    <property type="protein sequence ID" value="TDN60491.1"/>
    <property type="molecule type" value="Genomic_DNA"/>
</dbReference>
<sequence>MKLFMLVFCWLMLSACTPSPEQRTKDFYHWYTTEQNKPEPIYFASPKLKGWVAPETLSRLQDALNHPDNYPSFDADYFTYGQDVSEHWPANVIISSAYHVPGGVAVNVMLGTWDEPEMLVYLVVYLRQKKGVWLISRVKSPGYEQFLFTELNSNG</sequence>
<dbReference type="PROSITE" id="PS51257">
    <property type="entry name" value="PROKAR_LIPOPROTEIN"/>
    <property type="match status" value="1"/>
</dbReference>
<evidence type="ECO:0000259" key="1">
    <source>
        <dbReference type="Pfam" id="PF12883"/>
    </source>
</evidence>
<dbReference type="Proteomes" id="UP000295530">
    <property type="component" value="Unassembled WGS sequence"/>
</dbReference>
<dbReference type="InterPro" id="IPR024289">
    <property type="entry name" value="DUF3828"/>
</dbReference>